<accession>A0A9D2HEH6</accession>
<feature type="chain" id="PRO_5039699089" evidence="1">
    <location>
        <begin position="24"/>
        <end position="456"/>
    </location>
</feature>
<dbReference type="Proteomes" id="UP000824225">
    <property type="component" value="Unassembled WGS sequence"/>
</dbReference>
<dbReference type="Pfam" id="PF05935">
    <property type="entry name" value="Arylsulfotrans"/>
    <property type="match status" value="1"/>
</dbReference>
<keyword evidence="1" id="KW-0732">Signal</keyword>
<reference evidence="2" key="1">
    <citation type="journal article" date="2021" name="PeerJ">
        <title>Extensive microbial diversity within the chicken gut microbiome revealed by metagenomics and culture.</title>
        <authorList>
            <person name="Gilroy R."/>
            <person name="Ravi A."/>
            <person name="Getino M."/>
            <person name="Pursley I."/>
            <person name="Horton D.L."/>
            <person name="Alikhan N.F."/>
            <person name="Baker D."/>
            <person name="Gharbi K."/>
            <person name="Hall N."/>
            <person name="Watson M."/>
            <person name="Adriaenssens E.M."/>
            <person name="Foster-Nyarko E."/>
            <person name="Jarju S."/>
            <person name="Secka A."/>
            <person name="Antonio M."/>
            <person name="Oren A."/>
            <person name="Chaudhuri R.R."/>
            <person name="La Ragione R."/>
            <person name="Hildebrand F."/>
            <person name="Pallen M.J."/>
        </authorList>
    </citation>
    <scope>NUCLEOTIDE SEQUENCE</scope>
    <source>
        <strain evidence="2">CHK186-16707</strain>
    </source>
</reference>
<sequence>MKRISSLLLAAGMTMVLAAPAGAYEAFKGFLGVLQDEPEATPGYVLVCHAENKNTYLMDKQGNVVHSWPSEWLGFSAELLPNGNLARAARLPTKNEFNLYGGSSGRLEEFDWDGNLVWSHDIYEPGKEMSHHTFEVMPNGNYMFLVWEHHTYEEAVAKGLNVDDPNRNIPRIKRDGIWCDMIREVDRDHNTVWEFRIWDNTGDKDDYNGWNINRFLPITASFGESGSDWTHCNGVAYNPRTKQVTFTSRALGEVYVVDYATRKLVYRWGNPYNYGAGELGGQSYGNDNDQRLFGPHAPDWTADDTITVLHNATNRPTGPATGFYEIDPVKDSVVFEWGSNNVGVQKGTYYSSHQSGINKMPNGHYLLTLTTGSSVIEIAPDKSIVWEFVNPVYNDTVYYTSSDHGSVDAGQGLHKAMFYPVDFSGFKGKDMTTVQYKLPNWVEMLRENPVEKRAAK</sequence>
<dbReference type="GO" id="GO:0004062">
    <property type="term" value="F:aryl sulfotransferase activity"/>
    <property type="evidence" value="ECO:0007669"/>
    <property type="project" value="InterPro"/>
</dbReference>
<organism evidence="2 3">
    <name type="scientific">Candidatus Mailhella merdigallinarum</name>
    <dbReference type="NCBI Taxonomy" id="2838658"/>
    <lineage>
        <taxon>Bacteria</taxon>
        <taxon>Pseudomonadati</taxon>
        <taxon>Thermodesulfobacteriota</taxon>
        <taxon>Desulfovibrionia</taxon>
        <taxon>Desulfovibrionales</taxon>
        <taxon>Desulfovibrionaceae</taxon>
        <taxon>Mailhella</taxon>
    </lineage>
</organism>
<dbReference type="EMBL" id="DXAN01000017">
    <property type="protein sequence ID" value="HJA08590.1"/>
    <property type="molecule type" value="Genomic_DNA"/>
</dbReference>
<feature type="signal peptide" evidence="1">
    <location>
        <begin position="1"/>
        <end position="23"/>
    </location>
</feature>
<evidence type="ECO:0000313" key="3">
    <source>
        <dbReference type="Proteomes" id="UP000824225"/>
    </source>
</evidence>
<reference evidence="2" key="2">
    <citation type="submission" date="2021-04" db="EMBL/GenBank/DDBJ databases">
        <authorList>
            <person name="Gilroy R."/>
        </authorList>
    </citation>
    <scope>NUCLEOTIDE SEQUENCE</scope>
    <source>
        <strain evidence="2">CHK186-16707</strain>
    </source>
</reference>
<dbReference type="SUPFAM" id="SSF63829">
    <property type="entry name" value="Calcium-dependent phosphotriesterase"/>
    <property type="match status" value="1"/>
</dbReference>
<dbReference type="PANTHER" id="PTHR35340:SF5">
    <property type="entry name" value="ASST-DOMAIN-CONTAINING PROTEIN"/>
    <property type="match status" value="1"/>
</dbReference>
<comment type="caution">
    <text evidence="2">The sequence shown here is derived from an EMBL/GenBank/DDBJ whole genome shotgun (WGS) entry which is preliminary data.</text>
</comment>
<dbReference type="PANTHER" id="PTHR35340">
    <property type="entry name" value="PQQ ENZYME REPEAT PROTEIN-RELATED"/>
    <property type="match status" value="1"/>
</dbReference>
<gene>
    <name evidence="2" type="ORF">H9962_05310</name>
</gene>
<dbReference type="InterPro" id="IPR053143">
    <property type="entry name" value="Arylsulfate_ST"/>
</dbReference>
<dbReference type="InterPro" id="IPR010262">
    <property type="entry name" value="Arylsulfotransferase_bact"/>
</dbReference>
<evidence type="ECO:0000256" key="1">
    <source>
        <dbReference type="SAM" id="SignalP"/>
    </source>
</evidence>
<evidence type="ECO:0000313" key="2">
    <source>
        <dbReference type="EMBL" id="HJA08590.1"/>
    </source>
</evidence>
<dbReference type="AlphaFoldDB" id="A0A9D2HEH6"/>
<protein>
    <submittedName>
        <fullName evidence="2">Aryl-sulfate sulfotransferase</fullName>
    </submittedName>
</protein>
<name>A0A9D2HEH6_9BACT</name>
<proteinExistence type="predicted"/>